<dbReference type="Pfam" id="PF01734">
    <property type="entry name" value="Patatin"/>
    <property type="match status" value="1"/>
</dbReference>
<organism evidence="7 8">
    <name type="scientific">Gottschalkia acidurici (strain ATCC 7906 / DSM 604 / BCRC 14475 / CIP 104303 / KCTC 5404 / NCIMB 10678 / 9a)</name>
    <name type="common">Clostridium acidurici</name>
    <dbReference type="NCBI Taxonomy" id="1128398"/>
    <lineage>
        <taxon>Bacteria</taxon>
        <taxon>Bacillati</taxon>
        <taxon>Bacillota</taxon>
        <taxon>Tissierellia</taxon>
        <taxon>Tissierellales</taxon>
        <taxon>Gottschalkiaceae</taxon>
        <taxon>Gottschalkia</taxon>
    </lineage>
</organism>
<comment type="caution">
    <text evidence="5">Lacks conserved residue(s) required for the propagation of feature annotation.</text>
</comment>
<feature type="short sequence motif" description="DGA/G" evidence="5">
    <location>
        <begin position="154"/>
        <end position="156"/>
    </location>
</feature>
<dbReference type="InterPro" id="IPR016035">
    <property type="entry name" value="Acyl_Trfase/lysoPLipase"/>
</dbReference>
<dbReference type="KEGG" id="cad:Curi_c16590"/>
<dbReference type="PANTHER" id="PTHR14226:SF76">
    <property type="entry name" value="NTE FAMILY PROTEIN RSSA"/>
    <property type="match status" value="1"/>
</dbReference>
<dbReference type="Proteomes" id="UP000006094">
    <property type="component" value="Chromosome"/>
</dbReference>
<dbReference type="InterPro" id="IPR002641">
    <property type="entry name" value="PNPLA_dom"/>
</dbReference>
<dbReference type="PROSITE" id="PS01237">
    <property type="entry name" value="UPF0028"/>
    <property type="match status" value="1"/>
</dbReference>
<evidence type="ECO:0000256" key="2">
    <source>
        <dbReference type="ARBA" id="ARBA00022801"/>
    </source>
</evidence>
<dbReference type="OrthoDB" id="9770965at2"/>
<dbReference type="Gene3D" id="3.40.1090.10">
    <property type="entry name" value="Cytosolic phospholipase A2 catalytic domain"/>
    <property type="match status" value="2"/>
</dbReference>
<dbReference type="PROSITE" id="PS51635">
    <property type="entry name" value="PNPLA"/>
    <property type="match status" value="1"/>
</dbReference>
<protein>
    <submittedName>
        <fullName evidence="7">Patatin-like phospholipase</fullName>
    </submittedName>
</protein>
<evidence type="ECO:0000259" key="6">
    <source>
        <dbReference type="PROSITE" id="PS51635"/>
    </source>
</evidence>
<dbReference type="AlphaFoldDB" id="K0B1U6"/>
<dbReference type="PANTHER" id="PTHR14226">
    <property type="entry name" value="NEUROPATHY TARGET ESTERASE/SWISS CHEESE D.MELANOGASTER"/>
    <property type="match status" value="1"/>
</dbReference>
<keyword evidence="2 5" id="KW-0378">Hydrolase</keyword>
<comment type="similarity">
    <text evidence="1">Belongs to the NTE family.</text>
</comment>
<dbReference type="HOGENOM" id="CLU_047251_0_1_9"/>
<dbReference type="InterPro" id="IPR050301">
    <property type="entry name" value="NTE"/>
</dbReference>
<dbReference type="GO" id="GO:0046470">
    <property type="term" value="P:phosphatidylcholine metabolic process"/>
    <property type="evidence" value="ECO:0007669"/>
    <property type="project" value="InterPro"/>
</dbReference>
<reference evidence="7 8" key="1">
    <citation type="journal article" date="2012" name="PLoS ONE">
        <title>The purine-utilizing bacterium Clostridium acidurici 9a: a genome-guided metabolic reconsideration.</title>
        <authorList>
            <person name="Hartwich K."/>
            <person name="Poehlein A."/>
            <person name="Daniel R."/>
        </authorList>
    </citation>
    <scope>NUCLEOTIDE SEQUENCE [LARGE SCALE GENOMIC DNA]</scope>
    <source>
        <strain evidence="8">ATCC 7906 / DSM 604 / BCRC 14475 / CIP 104303 / KCTC 5404 / NCIMB 10678 / 9a</strain>
    </source>
</reference>
<feature type="domain" description="PNPLA" evidence="6">
    <location>
        <begin position="9"/>
        <end position="167"/>
    </location>
</feature>
<evidence type="ECO:0000313" key="7">
    <source>
        <dbReference type="EMBL" id="AFS78666.1"/>
    </source>
</evidence>
<evidence type="ECO:0000256" key="4">
    <source>
        <dbReference type="ARBA" id="ARBA00023098"/>
    </source>
</evidence>
<evidence type="ECO:0000256" key="1">
    <source>
        <dbReference type="ARBA" id="ARBA00006636"/>
    </source>
</evidence>
<dbReference type="EMBL" id="CP003326">
    <property type="protein sequence ID" value="AFS78666.1"/>
    <property type="molecule type" value="Genomic_DNA"/>
</dbReference>
<keyword evidence="8" id="KW-1185">Reference proteome</keyword>
<feature type="active site" description="Nucleophile" evidence="5">
    <location>
        <position position="42"/>
    </location>
</feature>
<keyword evidence="4 5" id="KW-0443">Lipid metabolism</keyword>
<gene>
    <name evidence="7" type="ordered locus">Curi_c16590</name>
</gene>
<keyword evidence="3 5" id="KW-0442">Lipid degradation</keyword>
<accession>K0B1U6</accession>
<evidence type="ECO:0000256" key="5">
    <source>
        <dbReference type="PROSITE-ProRule" id="PRU01161"/>
    </source>
</evidence>
<evidence type="ECO:0000256" key="3">
    <source>
        <dbReference type="ARBA" id="ARBA00022963"/>
    </source>
</evidence>
<sequence>MENKPTIGIALGSGAARGLAHIGVLKALEENNIDVDVVAGCSSGALIGSLYCCDIKPSMIGDIAARVDRKLWVDITVPKRGIIKGKKVEEMIKLLTKGKRIEQLSKKFIAVATDLKSSEKYVFEEGPICEAVRASISIPGVFEPVKVKDMILVDGAVLDRIPVSEIKKIGSDITIAVDLGYTVFQSKKNNILDTIIQSIDLLTRNATLNKKLEADIIIAPDLSHIGPTRFDLVEECVEIGYKATLAKMDDIVKKINEYE</sequence>
<proteinExistence type="inferred from homology"/>
<name>K0B1U6_GOTA9</name>
<dbReference type="GO" id="GO:0016042">
    <property type="term" value="P:lipid catabolic process"/>
    <property type="evidence" value="ECO:0007669"/>
    <property type="project" value="UniProtKB-UniRule"/>
</dbReference>
<dbReference type="SUPFAM" id="SSF52151">
    <property type="entry name" value="FabD/lysophospholipase-like"/>
    <property type="match status" value="1"/>
</dbReference>
<feature type="short sequence motif" description="GXSXG" evidence="5">
    <location>
        <begin position="40"/>
        <end position="44"/>
    </location>
</feature>
<dbReference type="InterPro" id="IPR001423">
    <property type="entry name" value="LysoPLipase_patatin_CS"/>
</dbReference>
<dbReference type="eggNOG" id="COG1752">
    <property type="taxonomic scope" value="Bacteria"/>
</dbReference>
<feature type="active site" description="Proton acceptor" evidence="5">
    <location>
        <position position="154"/>
    </location>
</feature>
<dbReference type="STRING" id="1128398.Curi_c16590"/>
<dbReference type="GO" id="GO:0004622">
    <property type="term" value="F:phosphatidylcholine lysophospholipase activity"/>
    <property type="evidence" value="ECO:0007669"/>
    <property type="project" value="InterPro"/>
</dbReference>
<evidence type="ECO:0000313" key="8">
    <source>
        <dbReference type="Proteomes" id="UP000006094"/>
    </source>
</evidence>